<reference evidence="2" key="1">
    <citation type="journal article" date="2018" name="Sci. Rep.">
        <title>Lignite coal burning seam in the remote Altai Mountains harbors a hydrogen-driven thermophilic microbial community.</title>
        <authorList>
            <person name="Kadnikov V.V."/>
            <person name="Mardanov A.V."/>
            <person name="Ivasenko D.A."/>
            <person name="Antsiferov D.V."/>
            <person name="Beletsky A.V."/>
            <person name="Karnachuk O.V."/>
            <person name="Ravin N.V."/>
        </authorList>
    </citation>
    <scope>NUCLEOTIDE SEQUENCE [LARGE SCALE GENOMIC DNA]</scope>
</reference>
<proteinExistence type="predicted"/>
<organism evidence="1 2">
    <name type="scientific">Candidatus Carbonibacillus altaicus</name>
    <dbReference type="NCBI Taxonomy" id="2163959"/>
    <lineage>
        <taxon>Bacteria</taxon>
        <taxon>Bacillati</taxon>
        <taxon>Bacillota</taxon>
        <taxon>Bacilli</taxon>
        <taxon>Bacillales</taxon>
        <taxon>Candidatus Carbonibacillus</taxon>
    </lineage>
</organism>
<gene>
    <name evidence="1" type="ORF">BSOLF_1073</name>
</gene>
<accession>A0A2R6XX95</accession>
<protein>
    <submittedName>
        <fullName evidence="1">Uncharacterized protein</fullName>
    </submittedName>
</protein>
<dbReference type="EMBL" id="PEBX01000232">
    <property type="protein sequence ID" value="PTQ55022.1"/>
    <property type="molecule type" value="Genomic_DNA"/>
</dbReference>
<dbReference type="Proteomes" id="UP000244338">
    <property type="component" value="Unassembled WGS sequence"/>
</dbReference>
<comment type="caution">
    <text evidence="1">The sequence shown here is derived from an EMBL/GenBank/DDBJ whole genome shotgun (WGS) entry which is preliminary data.</text>
</comment>
<evidence type="ECO:0000313" key="1">
    <source>
        <dbReference type="EMBL" id="PTQ55022.1"/>
    </source>
</evidence>
<sequence>MDCLRRNRCRSFGVMYAPLYEVKRGSEEMIKNQTKTRKGGSEKKK</sequence>
<name>A0A2R6XX95_9BACL</name>
<dbReference type="AlphaFoldDB" id="A0A2R6XX95"/>
<evidence type="ECO:0000313" key="2">
    <source>
        <dbReference type="Proteomes" id="UP000244338"/>
    </source>
</evidence>